<evidence type="ECO:0000256" key="1">
    <source>
        <dbReference type="SAM" id="SignalP"/>
    </source>
</evidence>
<evidence type="ECO:0000313" key="2">
    <source>
        <dbReference type="EMBL" id="KIC95435.1"/>
    </source>
</evidence>
<evidence type="ECO:0008006" key="4">
    <source>
        <dbReference type="Google" id="ProtNLM"/>
    </source>
</evidence>
<dbReference type="Proteomes" id="UP000031408">
    <property type="component" value="Unassembled WGS sequence"/>
</dbReference>
<comment type="caution">
    <text evidence="2">The sequence shown here is derived from an EMBL/GenBank/DDBJ whole genome shotgun (WGS) entry which is preliminary data.</text>
</comment>
<feature type="chain" id="PRO_5002151746" description="Starch-binding protein" evidence="1">
    <location>
        <begin position="25"/>
        <end position="535"/>
    </location>
</feature>
<dbReference type="Pfam" id="PF12771">
    <property type="entry name" value="SusD-like_2"/>
    <property type="match status" value="1"/>
</dbReference>
<name>A0A0C1IMG8_9BACT</name>
<sequence>MKCMKKYFLYAGLGLMVLSTSCTKDFDEINTDPTQYVPENFDANYFLSNSQRNYEVAITGYSGPILFQSGWAQILSMATVTGDYYTNSDKYVESSNTNSYVQSSWNNAYRSAALANEILINKANDPDFVNINAAATIMKVLNYQYITDVYGDAPYTESLQARDGNTLPKYDKQQDIYTAMLNDLDAALSSIDPSKASPTADVSSLGGDVAKWKRFGYSLMLRLAMRLVKVDAATAQQWAEKAYAGGTLAAGEDVYIKSDNANGYGNGNVAAWLVTIDFYQVRWSETLIDYLKTENDPRLSVVAEVPQPGLANNNNQALAGNSTPAAQLGQPNGYDLNTGSAFNIANSPGYPGGTGTGADATPIGKYSRPSIAVYSSRDQPAFAITYAESELLLAEAATRAWNVGADAATHYANGVRGGILALNAFKAGAVSDATADAYASSHPLDAGNALEQINTQYWATTGILWNFGEAWINWKRSGYPELTPVNYPGNFGGGNIPRRQPYPVGEATSNPAGYAMGVANLQGGDKWSSRVWWDQ</sequence>
<dbReference type="SUPFAM" id="SSF48452">
    <property type="entry name" value="TPR-like"/>
    <property type="match status" value="1"/>
</dbReference>
<gene>
    <name evidence="2" type="ORF">OI18_05965</name>
</gene>
<feature type="signal peptide" evidence="1">
    <location>
        <begin position="1"/>
        <end position="24"/>
    </location>
</feature>
<dbReference type="Gene3D" id="1.25.40.390">
    <property type="match status" value="1"/>
</dbReference>
<accession>A0A0C1IMG8</accession>
<keyword evidence="1" id="KW-0732">Signal</keyword>
<keyword evidence="3" id="KW-1185">Reference proteome</keyword>
<evidence type="ECO:0000313" key="3">
    <source>
        <dbReference type="Proteomes" id="UP000031408"/>
    </source>
</evidence>
<dbReference type="AlphaFoldDB" id="A0A0C1IMG8"/>
<dbReference type="InterPro" id="IPR011990">
    <property type="entry name" value="TPR-like_helical_dom_sf"/>
</dbReference>
<dbReference type="InterPro" id="IPR041662">
    <property type="entry name" value="SusD-like_2"/>
</dbReference>
<organism evidence="2 3">
    <name type="scientific">Flavihumibacter solisilvae</name>
    <dbReference type="NCBI Taxonomy" id="1349421"/>
    <lineage>
        <taxon>Bacteria</taxon>
        <taxon>Pseudomonadati</taxon>
        <taxon>Bacteroidota</taxon>
        <taxon>Chitinophagia</taxon>
        <taxon>Chitinophagales</taxon>
        <taxon>Chitinophagaceae</taxon>
        <taxon>Flavihumibacter</taxon>
    </lineage>
</organism>
<protein>
    <recommendedName>
        <fullName evidence="4">Starch-binding protein</fullName>
    </recommendedName>
</protein>
<reference evidence="2 3" key="1">
    <citation type="submission" date="2014-11" db="EMBL/GenBank/DDBJ databases">
        <title>Genome sequence of Flavihumibacter solisilvae 3-3.</title>
        <authorList>
            <person name="Zhou G."/>
            <person name="Li M."/>
            <person name="Wang G."/>
        </authorList>
    </citation>
    <scope>NUCLEOTIDE SEQUENCE [LARGE SCALE GENOMIC DNA]</scope>
    <source>
        <strain evidence="2 3">3-3</strain>
    </source>
</reference>
<dbReference type="STRING" id="1349421.OI18_05965"/>
<proteinExistence type="predicted"/>
<dbReference type="EMBL" id="JSVC01000006">
    <property type="protein sequence ID" value="KIC95435.1"/>
    <property type="molecule type" value="Genomic_DNA"/>
</dbReference>
<dbReference type="PROSITE" id="PS51257">
    <property type="entry name" value="PROKAR_LIPOPROTEIN"/>
    <property type="match status" value="1"/>
</dbReference>